<evidence type="ECO:0000256" key="2">
    <source>
        <dbReference type="ARBA" id="ARBA00022448"/>
    </source>
</evidence>
<dbReference type="SUPFAM" id="SSF52540">
    <property type="entry name" value="P-loop containing nucleoside triphosphate hydrolases"/>
    <property type="match status" value="1"/>
</dbReference>
<evidence type="ECO:0000256" key="4">
    <source>
        <dbReference type="ARBA" id="ARBA00022840"/>
    </source>
</evidence>
<dbReference type="InterPro" id="IPR003439">
    <property type="entry name" value="ABC_transporter-like_ATP-bd"/>
</dbReference>
<dbReference type="Gene3D" id="3.40.50.300">
    <property type="entry name" value="P-loop containing nucleotide triphosphate hydrolases"/>
    <property type="match status" value="1"/>
</dbReference>
<dbReference type="GO" id="GO:0016887">
    <property type="term" value="F:ATP hydrolysis activity"/>
    <property type="evidence" value="ECO:0007669"/>
    <property type="project" value="InterPro"/>
</dbReference>
<protein>
    <submittedName>
        <fullName evidence="6">ABC transporter related protein</fullName>
    </submittedName>
</protein>
<dbReference type="STRING" id="717606.PaecuDRAFT_2151"/>
<evidence type="ECO:0000256" key="3">
    <source>
        <dbReference type="ARBA" id="ARBA00022741"/>
    </source>
</evidence>
<dbReference type="RefSeq" id="WP_006038150.1">
    <property type="nucleotide sequence ID" value="NZ_AEDD01000005.1"/>
</dbReference>
<keyword evidence="7" id="KW-1185">Reference proteome</keyword>
<reference evidence="6 7" key="1">
    <citation type="submission" date="2010-07" db="EMBL/GenBank/DDBJ databases">
        <title>The draft genome of Paenibacillus curdlanolyticus YK9.</title>
        <authorList>
            <consortium name="US DOE Joint Genome Institute (JGI-PGF)"/>
            <person name="Lucas S."/>
            <person name="Copeland A."/>
            <person name="Lapidus A."/>
            <person name="Cheng J.-F."/>
            <person name="Bruce D."/>
            <person name="Goodwin L."/>
            <person name="Pitluck S."/>
            <person name="Land M.L."/>
            <person name="Hauser L."/>
            <person name="Chang Y.-J."/>
            <person name="Jeffries C."/>
            <person name="Anderson I.J."/>
            <person name="Johnson E."/>
            <person name="Loganathan U."/>
            <person name="Mulhopadhyay B."/>
            <person name="Kyrpides N."/>
            <person name="Woyke T.J."/>
        </authorList>
    </citation>
    <scope>NUCLEOTIDE SEQUENCE [LARGE SCALE GENOMIC DNA]</scope>
    <source>
        <strain evidence="6 7">YK9</strain>
    </source>
</reference>
<sequence length="233" mass="24864">MITVQQLCKTHGVGNAAVKALKDVSFSIERGEMVSIMGASGSGKTTLLQVLSGIDRIDSGEIWIDNTPIHGLNDKKLSEFRLKHMGFIFQAYHLIPVLSALENAMVPILARGESKKTAKEKAESALQQVGLGDKLDRLPSELSGGQNQRVAIARAIAGQPSVIWADEPTGALDTESSAQIIGLLGMLNQTLNTTIVIVTHDPNVAKATMRTIVMSNGRVTGGVEKEVGAFRHA</sequence>
<name>E0I917_9BACL</name>
<dbReference type="InterPro" id="IPR003593">
    <property type="entry name" value="AAA+_ATPase"/>
</dbReference>
<comment type="similarity">
    <text evidence="1">Belongs to the ABC transporter superfamily.</text>
</comment>
<keyword evidence="4" id="KW-0067">ATP-binding</keyword>
<keyword evidence="2" id="KW-0813">Transport</keyword>
<dbReference type="GO" id="GO:0005524">
    <property type="term" value="F:ATP binding"/>
    <property type="evidence" value="ECO:0007669"/>
    <property type="project" value="UniProtKB-KW"/>
</dbReference>
<dbReference type="SMART" id="SM00382">
    <property type="entry name" value="AAA"/>
    <property type="match status" value="1"/>
</dbReference>
<dbReference type="InterPro" id="IPR017911">
    <property type="entry name" value="MacB-like_ATP-bd"/>
</dbReference>
<dbReference type="CDD" id="cd03255">
    <property type="entry name" value="ABC_MJ0796_LolCDE_FtsE"/>
    <property type="match status" value="1"/>
</dbReference>
<feature type="domain" description="ABC transporter" evidence="5">
    <location>
        <begin position="2"/>
        <end position="233"/>
    </location>
</feature>
<evidence type="ECO:0000313" key="7">
    <source>
        <dbReference type="Proteomes" id="UP000005387"/>
    </source>
</evidence>
<dbReference type="Proteomes" id="UP000005387">
    <property type="component" value="Unassembled WGS sequence"/>
</dbReference>
<dbReference type="GO" id="GO:0022857">
    <property type="term" value="F:transmembrane transporter activity"/>
    <property type="evidence" value="ECO:0007669"/>
    <property type="project" value="UniProtKB-ARBA"/>
</dbReference>
<keyword evidence="3" id="KW-0547">Nucleotide-binding</keyword>
<gene>
    <name evidence="6" type="ORF">PaecuDRAFT_2151</name>
</gene>
<evidence type="ECO:0000259" key="5">
    <source>
        <dbReference type="PROSITE" id="PS50893"/>
    </source>
</evidence>
<organism evidence="6 7">
    <name type="scientific">Paenibacillus curdlanolyticus YK9</name>
    <dbReference type="NCBI Taxonomy" id="717606"/>
    <lineage>
        <taxon>Bacteria</taxon>
        <taxon>Bacillati</taxon>
        <taxon>Bacillota</taxon>
        <taxon>Bacilli</taxon>
        <taxon>Bacillales</taxon>
        <taxon>Paenibacillaceae</taxon>
        <taxon>Paenibacillus</taxon>
    </lineage>
</organism>
<dbReference type="eggNOG" id="COG1136">
    <property type="taxonomic scope" value="Bacteria"/>
</dbReference>
<accession>E0I917</accession>
<dbReference type="InterPro" id="IPR027417">
    <property type="entry name" value="P-loop_NTPase"/>
</dbReference>
<dbReference type="AlphaFoldDB" id="E0I917"/>
<dbReference type="PANTHER" id="PTHR42798">
    <property type="entry name" value="LIPOPROTEIN-RELEASING SYSTEM ATP-BINDING PROTEIN LOLD"/>
    <property type="match status" value="1"/>
</dbReference>
<dbReference type="GO" id="GO:0098796">
    <property type="term" value="C:membrane protein complex"/>
    <property type="evidence" value="ECO:0007669"/>
    <property type="project" value="UniProtKB-ARBA"/>
</dbReference>
<dbReference type="Pfam" id="PF00005">
    <property type="entry name" value="ABC_tran"/>
    <property type="match status" value="1"/>
</dbReference>
<evidence type="ECO:0000256" key="1">
    <source>
        <dbReference type="ARBA" id="ARBA00005417"/>
    </source>
</evidence>
<dbReference type="OrthoDB" id="9791546at2"/>
<evidence type="ECO:0000313" key="6">
    <source>
        <dbReference type="EMBL" id="EFM10901.1"/>
    </source>
</evidence>
<dbReference type="FunFam" id="3.40.50.300:FF:000032">
    <property type="entry name" value="Export ABC transporter ATP-binding protein"/>
    <property type="match status" value="1"/>
</dbReference>
<dbReference type="EMBL" id="AEDD01000005">
    <property type="protein sequence ID" value="EFM10901.1"/>
    <property type="molecule type" value="Genomic_DNA"/>
</dbReference>
<dbReference type="PANTHER" id="PTHR42798:SF7">
    <property type="entry name" value="ALPHA-D-RIBOSE 1-METHYLPHOSPHONATE 5-TRIPHOSPHATE SYNTHASE SUBUNIT PHNL"/>
    <property type="match status" value="1"/>
</dbReference>
<proteinExistence type="inferred from homology"/>
<dbReference type="PROSITE" id="PS50893">
    <property type="entry name" value="ABC_TRANSPORTER_2"/>
    <property type="match status" value="1"/>
</dbReference>